<keyword evidence="2" id="KW-0472">Membrane</keyword>
<evidence type="ECO:0000313" key="3">
    <source>
        <dbReference type="Proteomes" id="UP000694888"/>
    </source>
</evidence>
<sequence>MVVLDSVTYIPECLGFLVLMVLVIQLFLTLRAKVMERLHHYSLARDPATHNGAAVKKLSNSGIPKSSSNTSINGAAPSPKSVSYSKQDVCVTTFSRNNAKIVTSQAELLLRNIDDSKTFVKPQSCVIESLDILCECPKSKLYLLFVDAASCGTRPDDVTTAAATTTTAATATINSEPKTTTADQPDLTSQPAILSQTELLLLTVRHVKSMGGLCI</sequence>
<keyword evidence="2" id="KW-0812">Transmembrane</keyword>
<accession>A0ABM1ACV1</accession>
<dbReference type="GeneID" id="101847161"/>
<dbReference type="RefSeq" id="XP_012945259.1">
    <property type="nucleotide sequence ID" value="XM_013089805.2"/>
</dbReference>
<dbReference type="Proteomes" id="UP000694888">
    <property type="component" value="Unplaced"/>
</dbReference>
<feature type="compositionally biased region" description="Polar residues" evidence="1">
    <location>
        <begin position="59"/>
        <end position="73"/>
    </location>
</feature>
<feature type="region of interest" description="Disordered" evidence="1">
    <location>
        <begin position="59"/>
        <end position="82"/>
    </location>
</feature>
<organism evidence="3 4">
    <name type="scientific">Aplysia californica</name>
    <name type="common">California sea hare</name>
    <dbReference type="NCBI Taxonomy" id="6500"/>
    <lineage>
        <taxon>Eukaryota</taxon>
        <taxon>Metazoa</taxon>
        <taxon>Spiralia</taxon>
        <taxon>Lophotrochozoa</taxon>
        <taxon>Mollusca</taxon>
        <taxon>Gastropoda</taxon>
        <taxon>Heterobranchia</taxon>
        <taxon>Euthyneura</taxon>
        <taxon>Tectipleura</taxon>
        <taxon>Aplysiida</taxon>
        <taxon>Aplysioidea</taxon>
        <taxon>Aplysiidae</taxon>
        <taxon>Aplysia</taxon>
    </lineage>
</organism>
<keyword evidence="2" id="KW-1133">Transmembrane helix</keyword>
<protein>
    <submittedName>
        <fullName evidence="4">Uncharacterized protein LOC101847161</fullName>
    </submittedName>
</protein>
<keyword evidence="3" id="KW-1185">Reference proteome</keyword>
<evidence type="ECO:0000256" key="2">
    <source>
        <dbReference type="SAM" id="Phobius"/>
    </source>
</evidence>
<name>A0ABM1ACV1_APLCA</name>
<feature type="transmembrane region" description="Helical" evidence="2">
    <location>
        <begin position="6"/>
        <end position="28"/>
    </location>
</feature>
<evidence type="ECO:0000256" key="1">
    <source>
        <dbReference type="SAM" id="MobiDB-lite"/>
    </source>
</evidence>
<gene>
    <name evidence="4" type="primary">LOC101847161</name>
</gene>
<reference evidence="4" key="1">
    <citation type="submission" date="2025-08" db="UniProtKB">
        <authorList>
            <consortium name="RefSeq"/>
        </authorList>
    </citation>
    <scope>IDENTIFICATION</scope>
</reference>
<proteinExistence type="predicted"/>
<evidence type="ECO:0000313" key="4">
    <source>
        <dbReference type="RefSeq" id="XP_012945259.1"/>
    </source>
</evidence>